<comment type="subcellular location">
    <subcellularLocation>
        <location evidence="4">Late endosome membrane</location>
        <topology evidence="4">Single-pass type II membrane protein</topology>
    </subcellularLocation>
    <subcellularLocation>
        <location evidence="5">Lysosome membrane</location>
        <topology evidence="5">Single-pass type II membrane protein</topology>
    </subcellularLocation>
    <subcellularLocation>
        <location evidence="6">Mitochondrion membrane</location>
        <topology evidence="6">Single-pass type II membrane protein</topology>
    </subcellularLocation>
</comment>
<reference evidence="11" key="1">
    <citation type="submission" date="2025-08" db="UniProtKB">
        <authorList>
            <consortium name="RefSeq"/>
        </authorList>
    </citation>
    <scope>IDENTIFICATION</scope>
    <source>
        <tissue evidence="11">Gonad</tissue>
    </source>
</reference>
<dbReference type="EC" id="3.1.1.23" evidence="3"/>
<dbReference type="PRINTS" id="PR00111">
    <property type="entry name" value="ABHYDROLASE"/>
</dbReference>
<feature type="domain" description="AB hydrolase-1" evidence="9">
    <location>
        <begin position="72"/>
        <end position="308"/>
    </location>
</feature>
<dbReference type="Gene3D" id="3.40.50.1820">
    <property type="entry name" value="alpha/beta hydrolase"/>
    <property type="match status" value="1"/>
</dbReference>
<dbReference type="InterPro" id="IPR029058">
    <property type="entry name" value="AB_hydrolase_fold"/>
</dbReference>
<dbReference type="GO" id="GO:0031902">
    <property type="term" value="C:late endosome membrane"/>
    <property type="evidence" value="ECO:0007669"/>
    <property type="project" value="UniProtKB-SubCell"/>
</dbReference>
<evidence type="ECO:0000256" key="1">
    <source>
        <dbReference type="ARBA" id="ARBA00001613"/>
    </source>
</evidence>
<dbReference type="InterPro" id="IPR000073">
    <property type="entry name" value="AB_hydrolase_1"/>
</dbReference>
<dbReference type="GO" id="GO:0046464">
    <property type="term" value="P:acylglycerol catabolic process"/>
    <property type="evidence" value="ECO:0007669"/>
    <property type="project" value="TreeGrafter"/>
</dbReference>
<comment type="catalytic activity">
    <reaction evidence="1">
        <text>Hydrolyzes glycerol monoesters of long-chain fatty acids.</text>
        <dbReference type="EC" id="3.1.1.23"/>
    </reaction>
</comment>
<evidence type="ECO:0000259" key="9">
    <source>
        <dbReference type="Pfam" id="PF00561"/>
    </source>
</evidence>
<dbReference type="InterPro" id="IPR050266">
    <property type="entry name" value="AB_hydrolase_sf"/>
</dbReference>
<keyword evidence="10" id="KW-1185">Reference proteome</keyword>
<dbReference type="RefSeq" id="XP_019617158.1">
    <property type="nucleotide sequence ID" value="XM_019761599.1"/>
</dbReference>
<proteinExistence type="inferred from homology"/>
<gene>
    <name evidence="11" type="primary">LOC109464592</name>
</gene>
<comment type="catalytic activity">
    <reaction evidence="7">
        <text>1-dodecanoylglycerol + H2O = dodecanoate + glycerol + H(+)</text>
        <dbReference type="Rhea" id="RHEA:44316"/>
        <dbReference type="ChEBI" id="CHEBI:15377"/>
        <dbReference type="ChEBI" id="CHEBI:15378"/>
        <dbReference type="ChEBI" id="CHEBI:17754"/>
        <dbReference type="ChEBI" id="CHEBI:18262"/>
        <dbReference type="ChEBI" id="CHEBI:75539"/>
    </reaction>
</comment>
<dbReference type="PANTHER" id="PTHR43798">
    <property type="entry name" value="MONOACYLGLYCEROL LIPASE"/>
    <property type="match status" value="1"/>
</dbReference>
<evidence type="ECO:0000256" key="5">
    <source>
        <dbReference type="ARBA" id="ARBA00037874"/>
    </source>
</evidence>
<dbReference type="GeneID" id="109464592"/>
<dbReference type="GO" id="GO:0005765">
    <property type="term" value="C:lysosomal membrane"/>
    <property type="evidence" value="ECO:0007669"/>
    <property type="project" value="UniProtKB-SubCell"/>
</dbReference>
<dbReference type="Proteomes" id="UP000515135">
    <property type="component" value="Unplaced"/>
</dbReference>
<organism evidence="10 11">
    <name type="scientific">Branchiostoma belcheri</name>
    <name type="common">Amphioxus</name>
    <dbReference type="NCBI Taxonomy" id="7741"/>
    <lineage>
        <taxon>Eukaryota</taxon>
        <taxon>Metazoa</taxon>
        <taxon>Chordata</taxon>
        <taxon>Cephalochordata</taxon>
        <taxon>Leptocardii</taxon>
        <taxon>Amphioxiformes</taxon>
        <taxon>Branchiostomatidae</taxon>
        <taxon>Branchiostoma</taxon>
    </lineage>
</organism>
<evidence type="ECO:0000256" key="6">
    <source>
        <dbReference type="ARBA" id="ARBA00046308"/>
    </source>
</evidence>
<dbReference type="Pfam" id="PF00561">
    <property type="entry name" value="Abhydrolase_1"/>
    <property type="match status" value="1"/>
</dbReference>
<evidence type="ECO:0000313" key="10">
    <source>
        <dbReference type="Proteomes" id="UP000515135"/>
    </source>
</evidence>
<dbReference type="KEGG" id="bbel:109464592"/>
<evidence type="ECO:0000256" key="8">
    <source>
        <dbReference type="ARBA" id="ARBA00049568"/>
    </source>
</evidence>
<evidence type="ECO:0000256" key="2">
    <source>
        <dbReference type="ARBA" id="ARBA00008645"/>
    </source>
</evidence>
<sequence>MEVMSTVVQLAGGAVLTTLTLAIYVIYIQPIYIISFFQSLNRWRSGCTIKYVKVGECQFAYMERGQPSENQPSLLFLHGFSDRKESYCGIIMHLPKHLHLIAVDLPGHGDTGIKAKADLNVEAYAAKLHQFVGEVGLDRGRLHVIGHSMGGGLAGCYTATYPETIWALTMICPGGILLPDKSVMFEKIAQGNKHVMIPETVEQAEEMFNIVLHNKSLIPPKQVLKGYVDYSKPYRNFNQQLFDAMLEHGQDGLTPYLGKITAPTQVIWGRHDKALHISSLDVMKKKITASLQVDIIEDCGHTVGLEAPTKVADLLLNFRETVYNK</sequence>
<evidence type="ECO:0000256" key="7">
    <source>
        <dbReference type="ARBA" id="ARBA00047662"/>
    </source>
</evidence>
<dbReference type="GO" id="GO:0047372">
    <property type="term" value="F:monoacylglycerol lipase activity"/>
    <property type="evidence" value="ECO:0007669"/>
    <property type="project" value="UniProtKB-EC"/>
</dbReference>
<dbReference type="GO" id="GO:0031966">
    <property type="term" value="C:mitochondrial membrane"/>
    <property type="evidence" value="ECO:0007669"/>
    <property type="project" value="UniProtKB-SubCell"/>
</dbReference>
<evidence type="ECO:0000256" key="4">
    <source>
        <dbReference type="ARBA" id="ARBA00037797"/>
    </source>
</evidence>
<comment type="similarity">
    <text evidence="2">Belongs to the AB hydrolase superfamily.</text>
</comment>
<protein>
    <recommendedName>
        <fullName evidence="3">acylglycerol lipase</fullName>
        <ecNumber evidence="3">3.1.1.23</ecNumber>
    </recommendedName>
</protein>
<comment type="function">
    <text evidence="8">Lipase that preferentially hydrolysis medium-chain saturated monoacylglycerols including 2-arachidonoylglycerol. Through 2-arachidonoylglycerol degradation may regulate endocannabinoid signaling pathways. Also has a lysophosphatidyl lipase activity with a preference for lysophosphatidylglycerol among other lysophospholipids. Also able to degrade bis(monoacylglycero)phosphate (BMP) and constitutes the major enzyme for BMP catabolism. BMP, also known as lysobisphosphatidic acid, is enriched in late endosomes and lysosomes and plays a key role in the formation of intraluminal vesicles and in lipid sorting.</text>
</comment>
<accession>A0A6P4XYD8</accession>
<evidence type="ECO:0000313" key="11">
    <source>
        <dbReference type="RefSeq" id="XP_019617158.1"/>
    </source>
</evidence>
<dbReference type="PANTHER" id="PTHR43798:SF5">
    <property type="entry name" value="MONOACYLGLYCEROL LIPASE ABHD6"/>
    <property type="match status" value="1"/>
</dbReference>
<evidence type="ECO:0000256" key="3">
    <source>
        <dbReference type="ARBA" id="ARBA00013254"/>
    </source>
</evidence>
<dbReference type="SUPFAM" id="SSF53474">
    <property type="entry name" value="alpha/beta-Hydrolases"/>
    <property type="match status" value="1"/>
</dbReference>
<dbReference type="AlphaFoldDB" id="A0A6P4XYD8"/>
<name>A0A6P4XYD8_BRABE</name>
<dbReference type="OrthoDB" id="6431331at2759"/>